<gene>
    <name evidence="2" type="ORF">chiPu_0033357</name>
</gene>
<dbReference type="AlphaFoldDB" id="A0A401U360"/>
<dbReference type="Proteomes" id="UP000287033">
    <property type="component" value="Unassembled WGS sequence"/>
</dbReference>
<feature type="non-terminal residue" evidence="2">
    <location>
        <position position="1"/>
    </location>
</feature>
<feature type="compositionally biased region" description="Basic and acidic residues" evidence="1">
    <location>
        <begin position="17"/>
        <end position="35"/>
    </location>
</feature>
<sequence length="102" mass="11433">SAGCVTFYRLTCSTIPDQHHHDGRGGQDADKPEHDRADALLRLAQRNRIGVIRPDALHEFSPKWMPASARSGPDFRIGRPLGIELSNRLPQELTSRSLHRAE</sequence>
<proteinExistence type="predicted"/>
<feature type="region of interest" description="Disordered" evidence="1">
    <location>
        <begin position="15"/>
        <end position="35"/>
    </location>
</feature>
<name>A0A401U360_CHIPU</name>
<comment type="caution">
    <text evidence="2">The sequence shown here is derived from an EMBL/GenBank/DDBJ whole genome shotgun (WGS) entry which is preliminary data.</text>
</comment>
<organism evidence="2 3">
    <name type="scientific">Chiloscyllium punctatum</name>
    <name type="common">Brownbanded bambooshark</name>
    <name type="synonym">Hemiscyllium punctatum</name>
    <dbReference type="NCBI Taxonomy" id="137246"/>
    <lineage>
        <taxon>Eukaryota</taxon>
        <taxon>Metazoa</taxon>
        <taxon>Chordata</taxon>
        <taxon>Craniata</taxon>
        <taxon>Vertebrata</taxon>
        <taxon>Chondrichthyes</taxon>
        <taxon>Elasmobranchii</taxon>
        <taxon>Galeomorphii</taxon>
        <taxon>Galeoidea</taxon>
        <taxon>Orectolobiformes</taxon>
        <taxon>Hemiscylliidae</taxon>
        <taxon>Chiloscyllium</taxon>
    </lineage>
</organism>
<keyword evidence="3" id="KW-1185">Reference proteome</keyword>
<accession>A0A401U360</accession>
<protein>
    <submittedName>
        <fullName evidence="2">Uncharacterized protein</fullName>
    </submittedName>
</protein>
<evidence type="ECO:0000256" key="1">
    <source>
        <dbReference type="SAM" id="MobiDB-lite"/>
    </source>
</evidence>
<reference evidence="2 3" key="1">
    <citation type="journal article" date="2018" name="Nat. Ecol. Evol.">
        <title>Shark genomes provide insights into elasmobranch evolution and the origin of vertebrates.</title>
        <authorList>
            <person name="Hara Y"/>
            <person name="Yamaguchi K"/>
            <person name="Onimaru K"/>
            <person name="Kadota M"/>
            <person name="Koyanagi M"/>
            <person name="Keeley SD"/>
            <person name="Tatsumi K"/>
            <person name="Tanaka K"/>
            <person name="Motone F"/>
            <person name="Kageyama Y"/>
            <person name="Nozu R"/>
            <person name="Adachi N"/>
            <person name="Nishimura O"/>
            <person name="Nakagawa R"/>
            <person name="Tanegashima C"/>
            <person name="Kiyatake I"/>
            <person name="Matsumoto R"/>
            <person name="Murakumo K"/>
            <person name="Nishida K"/>
            <person name="Terakita A"/>
            <person name="Kuratani S"/>
            <person name="Sato K"/>
            <person name="Hyodo S Kuraku.S."/>
        </authorList>
    </citation>
    <scope>NUCLEOTIDE SEQUENCE [LARGE SCALE GENOMIC DNA]</scope>
</reference>
<dbReference type="EMBL" id="BEZZ01260618">
    <property type="protein sequence ID" value="GCC49332.1"/>
    <property type="molecule type" value="Genomic_DNA"/>
</dbReference>
<evidence type="ECO:0000313" key="2">
    <source>
        <dbReference type="EMBL" id="GCC49332.1"/>
    </source>
</evidence>
<evidence type="ECO:0000313" key="3">
    <source>
        <dbReference type="Proteomes" id="UP000287033"/>
    </source>
</evidence>